<proteinExistence type="predicted"/>
<comment type="caution">
    <text evidence="1">The sequence shown here is derived from an EMBL/GenBank/DDBJ whole genome shotgun (WGS) entry which is preliminary data.</text>
</comment>
<sequence>MVKHSTYPVICAIVKPFRIGRSDRKIDPDTKTGTETLEISIVFLPETGTKNPVLVPEFQYFQYLQFGGTVYLVSASATSTLLTRNPSSSNTRLRRQQQQIRRLECGIPTPERTIAEGSSSKRGISFSCTVLRVVRVSAVSVVVGTHGFKPILCLANRFLLLSLMISLSPHLTMLPPASSCRHRAMSPPVSSAVTVLRRLRLSPPVSSSRDVASLVPLPRCRHWFVLGSLLALASPKLFVRRFALAHLFF</sequence>
<evidence type="ECO:0000313" key="2">
    <source>
        <dbReference type="Proteomes" id="UP001341840"/>
    </source>
</evidence>
<gene>
    <name evidence="1" type="ORF">PIB30_013190</name>
</gene>
<evidence type="ECO:0000313" key="1">
    <source>
        <dbReference type="EMBL" id="MED6216976.1"/>
    </source>
</evidence>
<dbReference type="EMBL" id="JASCZI010271894">
    <property type="protein sequence ID" value="MED6216976.1"/>
    <property type="molecule type" value="Genomic_DNA"/>
</dbReference>
<accession>A0ABU6Z3V7</accession>
<keyword evidence="2" id="KW-1185">Reference proteome</keyword>
<protein>
    <submittedName>
        <fullName evidence="1">Uncharacterized protein</fullName>
    </submittedName>
</protein>
<name>A0ABU6Z3V7_9FABA</name>
<dbReference type="Proteomes" id="UP001341840">
    <property type="component" value="Unassembled WGS sequence"/>
</dbReference>
<organism evidence="1 2">
    <name type="scientific">Stylosanthes scabra</name>
    <dbReference type="NCBI Taxonomy" id="79078"/>
    <lineage>
        <taxon>Eukaryota</taxon>
        <taxon>Viridiplantae</taxon>
        <taxon>Streptophyta</taxon>
        <taxon>Embryophyta</taxon>
        <taxon>Tracheophyta</taxon>
        <taxon>Spermatophyta</taxon>
        <taxon>Magnoliopsida</taxon>
        <taxon>eudicotyledons</taxon>
        <taxon>Gunneridae</taxon>
        <taxon>Pentapetalae</taxon>
        <taxon>rosids</taxon>
        <taxon>fabids</taxon>
        <taxon>Fabales</taxon>
        <taxon>Fabaceae</taxon>
        <taxon>Papilionoideae</taxon>
        <taxon>50 kb inversion clade</taxon>
        <taxon>dalbergioids sensu lato</taxon>
        <taxon>Dalbergieae</taxon>
        <taxon>Pterocarpus clade</taxon>
        <taxon>Stylosanthes</taxon>
    </lineage>
</organism>
<reference evidence="1 2" key="1">
    <citation type="journal article" date="2023" name="Plants (Basel)">
        <title>Bridging the Gap: Combining Genomics and Transcriptomics Approaches to Understand Stylosanthes scabra, an Orphan Legume from the Brazilian Caatinga.</title>
        <authorList>
            <person name="Ferreira-Neto J.R.C."/>
            <person name="da Silva M.D."/>
            <person name="Binneck E."/>
            <person name="de Melo N.F."/>
            <person name="da Silva R.H."/>
            <person name="de Melo A.L.T.M."/>
            <person name="Pandolfi V."/>
            <person name="Bustamante F.O."/>
            <person name="Brasileiro-Vidal A.C."/>
            <person name="Benko-Iseppon A.M."/>
        </authorList>
    </citation>
    <scope>NUCLEOTIDE SEQUENCE [LARGE SCALE GENOMIC DNA]</scope>
    <source>
        <tissue evidence="1">Leaves</tissue>
    </source>
</reference>